<dbReference type="Gene3D" id="2.130.10.10">
    <property type="entry name" value="YVTN repeat-like/Quinoprotein amine dehydrogenase"/>
    <property type="match status" value="1"/>
</dbReference>
<name>A0A875SCD0_EENNA</name>
<dbReference type="PANTHER" id="PTHR44019:SF20">
    <property type="entry name" value="WD REPEAT-CONTAINING PROTEIN 55"/>
    <property type="match status" value="1"/>
</dbReference>
<gene>
    <name evidence="7" type="ORF">FOA43_004533</name>
</gene>
<dbReference type="SMART" id="SM00320">
    <property type="entry name" value="WD40"/>
    <property type="match status" value="4"/>
</dbReference>
<feature type="compositionally biased region" description="Low complexity" evidence="6">
    <location>
        <begin position="340"/>
        <end position="350"/>
    </location>
</feature>
<evidence type="ECO:0000256" key="1">
    <source>
        <dbReference type="ARBA" id="ARBA00007625"/>
    </source>
</evidence>
<comment type="similarity">
    <text evidence="1">Belongs to the WD repeat WDR55 family.</text>
</comment>
<dbReference type="SUPFAM" id="SSF50978">
    <property type="entry name" value="WD40 repeat-like"/>
    <property type="match status" value="1"/>
</dbReference>
<protein>
    <recommendedName>
        <fullName evidence="4">WD repeat-containing protein JIP5</fullName>
    </recommendedName>
    <alternativeName>
        <fullName evidence="5">WD repeat-containing protein jip5</fullName>
    </alternativeName>
</protein>
<evidence type="ECO:0000313" key="7">
    <source>
        <dbReference type="EMBL" id="QPG77129.1"/>
    </source>
</evidence>
<dbReference type="InterPro" id="IPR036322">
    <property type="entry name" value="WD40_repeat_dom_sf"/>
</dbReference>
<feature type="region of interest" description="Disordered" evidence="6">
    <location>
        <begin position="334"/>
        <end position="376"/>
    </location>
</feature>
<sequence>MNLFVTGTAQGEVKLFKYDAQKLEDSVLPFNTYDSSLGLPNCTTVGVYGKEVDLDDVENDAVVMSWRTKRHKGSCRDVKFDCQGEYIYTAGSDGVIKKADVSTGKVVAKIERNDSAEAEEGVEATITRILTVPNKPFLIVGDEDGNVKCYDTNSMEKLYELKKVHGDAVNGICHCAPKSDYKFVSIGSLTLANWDIRKEKVIHKSESQDDEVLSCAWVDQDTQKTMICGMAEGIVTVWKPEYNEFEDQISRINLDKEESAESVISAMDSNDRYGYVGMSNGIVSKIDIAHGRKIEQIFHTEKDDDSVSILDLDHEYRLVSAGIDKLKLWSNKGNDDNDDAASIASSDSSSGPPNKKLKPQALPTISSHGITKFDDL</sequence>
<keyword evidence="2" id="KW-0853">WD repeat</keyword>
<keyword evidence="3" id="KW-0677">Repeat</keyword>
<evidence type="ECO:0000256" key="4">
    <source>
        <dbReference type="ARBA" id="ARBA00039238"/>
    </source>
</evidence>
<dbReference type="InterPro" id="IPR050505">
    <property type="entry name" value="WDR55/POC1"/>
</dbReference>
<dbReference type="InterPro" id="IPR001680">
    <property type="entry name" value="WD40_rpt"/>
</dbReference>
<reference evidence="7" key="1">
    <citation type="submission" date="2020-10" db="EMBL/GenBank/DDBJ databases">
        <authorList>
            <person name="Roach M.J.R."/>
        </authorList>
    </citation>
    <scope>NUCLEOTIDE SEQUENCE</scope>
    <source>
        <strain evidence="7">CBS 1945</strain>
    </source>
</reference>
<accession>A0A875SCD0</accession>
<evidence type="ECO:0000256" key="6">
    <source>
        <dbReference type="SAM" id="MobiDB-lite"/>
    </source>
</evidence>
<evidence type="ECO:0000256" key="2">
    <source>
        <dbReference type="ARBA" id="ARBA00022574"/>
    </source>
</evidence>
<dbReference type="Proteomes" id="UP000662931">
    <property type="component" value="Chromosome 4"/>
</dbReference>
<dbReference type="Pfam" id="PF00400">
    <property type="entry name" value="WD40"/>
    <property type="match status" value="1"/>
</dbReference>
<evidence type="ECO:0000256" key="5">
    <source>
        <dbReference type="ARBA" id="ARBA00039514"/>
    </source>
</evidence>
<evidence type="ECO:0000313" key="8">
    <source>
        <dbReference type="Proteomes" id="UP000662931"/>
    </source>
</evidence>
<dbReference type="KEGG" id="bnn:FOA43_004533"/>
<dbReference type="RefSeq" id="XP_038780694.1">
    <property type="nucleotide sequence ID" value="XM_038924766.1"/>
</dbReference>
<evidence type="ECO:0000256" key="3">
    <source>
        <dbReference type="ARBA" id="ARBA00022737"/>
    </source>
</evidence>
<organism evidence="7 8">
    <name type="scientific">Eeniella nana</name>
    <name type="common">Yeast</name>
    <name type="synonym">Brettanomyces nanus</name>
    <dbReference type="NCBI Taxonomy" id="13502"/>
    <lineage>
        <taxon>Eukaryota</taxon>
        <taxon>Fungi</taxon>
        <taxon>Dikarya</taxon>
        <taxon>Ascomycota</taxon>
        <taxon>Saccharomycotina</taxon>
        <taxon>Pichiomycetes</taxon>
        <taxon>Pichiales</taxon>
        <taxon>Pichiaceae</taxon>
        <taxon>Brettanomyces</taxon>
    </lineage>
</organism>
<dbReference type="PANTHER" id="PTHR44019">
    <property type="entry name" value="WD REPEAT-CONTAINING PROTEIN 55"/>
    <property type="match status" value="1"/>
</dbReference>
<dbReference type="GeneID" id="62197933"/>
<dbReference type="EMBL" id="CP064815">
    <property type="protein sequence ID" value="QPG77129.1"/>
    <property type="molecule type" value="Genomic_DNA"/>
</dbReference>
<dbReference type="AlphaFoldDB" id="A0A875SCD0"/>
<dbReference type="InterPro" id="IPR015943">
    <property type="entry name" value="WD40/YVTN_repeat-like_dom_sf"/>
</dbReference>
<keyword evidence="8" id="KW-1185">Reference proteome</keyword>
<dbReference type="OrthoDB" id="2288928at2759"/>
<proteinExistence type="inferred from homology"/>